<feature type="compositionally biased region" description="Gly residues" evidence="1">
    <location>
        <begin position="118"/>
        <end position="129"/>
    </location>
</feature>
<dbReference type="EMBL" id="JAPQKN010000004">
    <property type="protein sequence ID" value="KAJ5159763.1"/>
    <property type="molecule type" value="Genomic_DNA"/>
</dbReference>
<feature type="compositionally biased region" description="Basic and acidic residues" evidence="1">
    <location>
        <begin position="141"/>
        <end position="155"/>
    </location>
</feature>
<feature type="compositionally biased region" description="Basic and acidic residues" evidence="1">
    <location>
        <begin position="1"/>
        <end position="11"/>
    </location>
</feature>
<dbReference type="Proteomes" id="UP001149163">
    <property type="component" value="Unassembled WGS sequence"/>
</dbReference>
<proteinExistence type="predicted"/>
<feature type="region of interest" description="Disordered" evidence="1">
    <location>
        <begin position="1"/>
        <end position="29"/>
    </location>
</feature>
<dbReference type="AlphaFoldDB" id="A0A9W9HXR7"/>
<reference evidence="2" key="1">
    <citation type="submission" date="2022-11" db="EMBL/GenBank/DDBJ databases">
        <authorList>
            <person name="Petersen C."/>
        </authorList>
    </citation>
    <scope>NUCLEOTIDE SEQUENCE</scope>
    <source>
        <strain evidence="2">IBT 26290</strain>
    </source>
</reference>
<evidence type="ECO:0000313" key="2">
    <source>
        <dbReference type="EMBL" id="KAJ5159763.1"/>
    </source>
</evidence>
<dbReference type="RefSeq" id="XP_056541321.1">
    <property type="nucleotide sequence ID" value="XM_056688892.1"/>
</dbReference>
<evidence type="ECO:0000313" key="3">
    <source>
        <dbReference type="Proteomes" id="UP001149163"/>
    </source>
</evidence>
<gene>
    <name evidence="2" type="ORF">N7482_006767</name>
</gene>
<accession>A0A9W9HXR7</accession>
<comment type="caution">
    <text evidence="2">The sequence shown here is derived from an EMBL/GenBank/DDBJ whole genome shotgun (WGS) entry which is preliminary data.</text>
</comment>
<organism evidence="2 3">
    <name type="scientific">Penicillium canariense</name>
    <dbReference type="NCBI Taxonomy" id="189055"/>
    <lineage>
        <taxon>Eukaryota</taxon>
        <taxon>Fungi</taxon>
        <taxon>Dikarya</taxon>
        <taxon>Ascomycota</taxon>
        <taxon>Pezizomycotina</taxon>
        <taxon>Eurotiomycetes</taxon>
        <taxon>Eurotiomycetidae</taxon>
        <taxon>Eurotiales</taxon>
        <taxon>Aspergillaceae</taxon>
        <taxon>Penicillium</taxon>
    </lineage>
</organism>
<protein>
    <submittedName>
        <fullName evidence="2">Uncharacterized protein</fullName>
    </submittedName>
</protein>
<sequence>MALDQRTHGRESNPQAMQRPRKSPFAKADAGMELPSYLGTGPLVDNDFTRSPAERLVLIVLDARRALIGLALGNNRVLPRMDRTHLATPSRGLDRSLASQPPMPVSFPLERSKPSYGKGRGAMGGGDGGYRTRSPAPRRHHESEGKLRAPQERTL</sequence>
<name>A0A9W9HXR7_9EURO</name>
<feature type="region of interest" description="Disordered" evidence="1">
    <location>
        <begin position="86"/>
        <end position="155"/>
    </location>
</feature>
<evidence type="ECO:0000256" key="1">
    <source>
        <dbReference type="SAM" id="MobiDB-lite"/>
    </source>
</evidence>
<reference evidence="2" key="2">
    <citation type="journal article" date="2023" name="IMA Fungus">
        <title>Comparative genomic study of the Penicillium genus elucidates a diverse pangenome and 15 lateral gene transfer events.</title>
        <authorList>
            <person name="Petersen C."/>
            <person name="Sorensen T."/>
            <person name="Nielsen M.R."/>
            <person name="Sondergaard T.E."/>
            <person name="Sorensen J.L."/>
            <person name="Fitzpatrick D.A."/>
            <person name="Frisvad J.C."/>
            <person name="Nielsen K.L."/>
        </authorList>
    </citation>
    <scope>NUCLEOTIDE SEQUENCE</scope>
    <source>
        <strain evidence="2">IBT 26290</strain>
    </source>
</reference>
<keyword evidence="3" id="KW-1185">Reference proteome</keyword>
<dbReference type="GeneID" id="81428068"/>